<keyword evidence="2" id="KW-0808">Transferase</keyword>
<proteinExistence type="predicted"/>
<dbReference type="GO" id="GO:0003723">
    <property type="term" value="F:RNA binding"/>
    <property type="evidence" value="ECO:0007669"/>
    <property type="project" value="UniProtKB-KW"/>
</dbReference>
<evidence type="ECO:0008006" key="7">
    <source>
        <dbReference type="Google" id="ProtNLM"/>
    </source>
</evidence>
<dbReference type="GO" id="GO:0032259">
    <property type="term" value="P:methylation"/>
    <property type="evidence" value="ECO:0007669"/>
    <property type="project" value="UniProtKB-KW"/>
</dbReference>
<evidence type="ECO:0000256" key="2">
    <source>
        <dbReference type="ARBA" id="ARBA00022679"/>
    </source>
</evidence>
<dbReference type="Proteomes" id="UP000009186">
    <property type="component" value="Chromosome"/>
</dbReference>
<organism evidence="5 6">
    <name type="scientific">Flavobacterium branchiophilum (strain FL-15)</name>
    <dbReference type="NCBI Taxonomy" id="1034807"/>
    <lineage>
        <taxon>Bacteria</taxon>
        <taxon>Pseudomonadati</taxon>
        <taxon>Bacteroidota</taxon>
        <taxon>Flavobacteriia</taxon>
        <taxon>Flavobacteriales</taxon>
        <taxon>Flavobacteriaceae</taxon>
        <taxon>Flavobacterium</taxon>
    </lineage>
</organism>
<dbReference type="STRING" id="1034807.FBFL15_0769"/>
<dbReference type="Pfam" id="PF00398">
    <property type="entry name" value="RrnaAD"/>
    <property type="match status" value="1"/>
</dbReference>
<dbReference type="GO" id="GO:0008168">
    <property type="term" value="F:methyltransferase activity"/>
    <property type="evidence" value="ECO:0007669"/>
    <property type="project" value="UniProtKB-KW"/>
</dbReference>
<accession>G2Z6N5</accession>
<protein>
    <recommendedName>
        <fullName evidence="7">Methyltransferase domain-containing protein</fullName>
    </recommendedName>
</protein>
<evidence type="ECO:0000313" key="6">
    <source>
        <dbReference type="Proteomes" id="UP000009186"/>
    </source>
</evidence>
<keyword evidence="4" id="KW-0694">RNA-binding</keyword>
<dbReference type="eggNOG" id="COG0500">
    <property type="taxonomic scope" value="Bacteria"/>
</dbReference>
<gene>
    <name evidence="5" type="ordered locus">FBFL15_0769</name>
</gene>
<dbReference type="RefSeq" id="WP_014083353.1">
    <property type="nucleotide sequence ID" value="NC_016001.1"/>
</dbReference>
<dbReference type="SUPFAM" id="SSF53335">
    <property type="entry name" value="S-adenosyl-L-methionine-dependent methyltransferases"/>
    <property type="match status" value="1"/>
</dbReference>
<keyword evidence="3" id="KW-0949">S-adenosyl-L-methionine</keyword>
<evidence type="ECO:0000256" key="1">
    <source>
        <dbReference type="ARBA" id="ARBA00022603"/>
    </source>
</evidence>
<dbReference type="HOGENOM" id="CLU_1174015_0_0_10"/>
<evidence type="ECO:0000256" key="3">
    <source>
        <dbReference type="ARBA" id="ARBA00022691"/>
    </source>
</evidence>
<dbReference type="InterPro" id="IPR001737">
    <property type="entry name" value="KsgA/Erm"/>
</dbReference>
<keyword evidence="6" id="KW-1185">Reference proteome</keyword>
<dbReference type="InterPro" id="IPR029063">
    <property type="entry name" value="SAM-dependent_MTases_sf"/>
</dbReference>
<dbReference type="Gene3D" id="3.40.50.150">
    <property type="entry name" value="Vaccinia Virus protein VP39"/>
    <property type="match status" value="1"/>
</dbReference>
<dbReference type="AlphaFoldDB" id="G2Z6N5"/>
<keyword evidence="1" id="KW-0489">Methyltransferase</keyword>
<reference evidence="5 6" key="1">
    <citation type="journal article" date="2011" name="Appl. Environ. Microbiol.">
        <title>Complete genome sequence of the fish pathogen Flavobacterium branchiophilum.</title>
        <authorList>
            <consortium name="1:IP"/>
            <consortium name="Microbial Evolutionary Genomics,F-75015 Paris"/>
            <consortium name="France 2:CNRS"/>
            <consortium name="URA2171"/>
            <consortium name="F-75015 Paris,France 3:Unite de Virologie et Immunologie Mol."/>
            <consortium name="INRA,78352 Jouy en Josas Cedex"/>
            <consortium name="France. 4:Unite de Mathemathique"/>
            <consortium name="Informatique et Genome,INRA"/>
            <consortium name="78352 Jouy en Josas Cedex"/>
            <consortium name="France. 5:CEA/Genoscope"/>
            <consortium name="Evry"/>
            <consortium name="France"/>
            <person name="Touchon M."/>
            <person name="Barbier P."/>
            <person name="Bernardet J.F."/>
            <person name="Loux V."/>
            <person name="Vacherie B."/>
            <person name="Barbe V."/>
            <person name="Rocha E.P."/>
            <person name="Duchaud E."/>
        </authorList>
    </citation>
    <scope>NUCLEOTIDE SEQUENCE [LARGE SCALE GENOMIC DNA]</scope>
    <source>
        <strain evidence="5 6">FL-15</strain>
    </source>
</reference>
<evidence type="ECO:0000256" key="4">
    <source>
        <dbReference type="ARBA" id="ARBA00022884"/>
    </source>
</evidence>
<sequence length="236" mass="28175">MSYWEDFWKDYRKKDIKNEDDLFYQVGKTFQKMPISAHAFDKIINDIIVSLQLEKEDVLMEICCGNGLITKKLSEKCKYIYAFDFTEHLIATAQEFKSADNIVYKTGNAKENFFNLFDFKNKPNKFLLNDSLAYFEPFELHAMIDCIQKQNSDFVFYVTNIPSDERKYHFYNTPERVQFYEEKQRQGDISNNGMGRWWTEQELITIANDLNISYKIQIPDTEITNFRINILFYSDK</sequence>
<name>G2Z6N5_FLABF</name>
<evidence type="ECO:0000313" key="5">
    <source>
        <dbReference type="EMBL" id="CCB68877.1"/>
    </source>
</evidence>
<dbReference type="KEGG" id="fbr:FBFL15_0769"/>
<dbReference type="EMBL" id="FQ859183">
    <property type="protein sequence ID" value="CCB68877.1"/>
    <property type="molecule type" value="Genomic_DNA"/>
</dbReference>